<feature type="domain" description="HNH nuclease" evidence="2">
    <location>
        <begin position="175"/>
        <end position="240"/>
    </location>
</feature>
<keyword evidence="4" id="KW-1185">Reference proteome</keyword>
<dbReference type="InterPro" id="IPR003615">
    <property type="entry name" value="HNH_nuc"/>
</dbReference>
<evidence type="ECO:0000259" key="2">
    <source>
        <dbReference type="Pfam" id="PF13391"/>
    </source>
</evidence>
<evidence type="ECO:0000313" key="4">
    <source>
        <dbReference type="Proteomes" id="UP001369815"/>
    </source>
</evidence>
<feature type="region of interest" description="Disordered" evidence="1">
    <location>
        <begin position="325"/>
        <end position="484"/>
    </location>
</feature>
<sequence>MEFQDPLEPAVEPPYPFHTVNLTPQWNVTPIVKILHPGYPSRYKPLMEFLALDNGGIDYDLAYYACCLVVDNAWVRPEADRPYFSLTSKPQGAVDRIVRPDDGILPTNVYYFIDPTFPDPDVPYPITPSFAHWTFPHGHLPPPWHNLNIAPVPSHKIFSLRSRDRQAIMARDECCRVTQAVTGVEKAYIVPKAEAVWFTDNNMDKYVWATNASGKIHDVNNLFLLRADVHKTFDNKQLTIFPKLRDGQRVLVLHVLHASTETTYEVKALYHNRLLHQLYGVSPEYIFARFAWSILQSNTIQLLDTDKPDMIAVRILVDAKGSKSATSRNINVTSTDEIPPTISTNPPPKKRSRSVRRGSTNDPPAADEFSNSNGDSDSDSSDSERDTQWNSCVGRGCDPDSDADEGSVDSEFEDFSRHPAKRGRPSTRRTMSPLPDSMAGSLATLPCSSRSNSSAETKADPAINPKVSGFNPETGEIVPLKPLP</sequence>
<organism evidence="3 4">
    <name type="scientific">Daldinia eschscholtzii</name>
    <dbReference type="NCBI Taxonomy" id="292717"/>
    <lineage>
        <taxon>Eukaryota</taxon>
        <taxon>Fungi</taxon>
        <taxon>Dikarya</taxon>
        <taxon>Ascomycota</taxon>
        <taxon>Pezizomycotina</taxon>
        <taxon>Sordariomycetes</taxon>
        <taxon>Xylariomycetidae</taxon>
        <taxon>Xylariales</taxon>
        <taxon>Hypoxylaceae</taxon>
        <taxon>Daldinia</taxon>
    </lineage>
</organism>
<feature type="compositionally biased region" description="Polar residues" evidence="1">
    <location>
        <begin position="325"/>
        <end position="344"/>
    </location>
</feature>
<feature type="compositionally biased region" description="Polar residues" evidence="1">
    <location>
        <begin position="446"/>
        <end position="456"/>
    </location>
</feature>
<reference evidence="3 4" key="1">
    <citation type="journal article" date="2024" name="Front Chem Biol">
        <title>Unveiling the potential of Daldinia eschscholtzii MFLUCC 19-0629 through bioactivity and bioinformatics studies for enhanced sustainable agriculture production.</title>
        <authorList>
            <person name="Brooks S."/>
            <person name="Weaver J.A."/>
            <person name="Klomchit A."/>
            <person name="Alharthi S.A."/>
            <person name="Onlamun T."/>
            <person name="Nurani R."/>
            <person name="Vong T.K."/>
            <person name="Alberti F."/>
            <person name="Greco C."/>
        </authorList>
    </citation>
    <scope>NUCLEOTIDE SEQUENCE [LARGE SCALE GENOMIC DNA]</scope>
    <source>
        <strain evidence="3">MFLUCC 19-0629</strain>
    </source>
</reference>
<evidence type="ECO:0000256" key="1">
    <source>
        <dbReference type="SAM" id="MobiDB-lite"/>
    </source>
</evidence>
<proteinExistence type="predicted"/>
<dbReference type="Pfam" id="PF13391">
    <property type="entry name" value="HNH_2"/>
    <property type="match status" value="1"/>
</dbReference>
<accession>A0AAX6MQP3</accession>
<feature type="compositionally biased region" description="Basic residues" evidence="1">
    <location>
        <begin position="418"/>
        <end position="427"/>
    </location>
</feature>
<gene>
    <name evidence="3" type="ORF">Daesc_002574</name>
</gene>
<dbReference type="Proteomes" id="UP001369815">
    <property type="component" value="Unassembled WGS sequence"/>
</dbReference>
<dbReference type="EMBL" id="JBANMG010000003">
    <property type="protein sequence ID" value="KAK6954945.1"/>
    <property type="molecule type" value="Genomic_DNA"/>
</dbReference>
<dbReference type="AlphaFoldDB" id="A0AAX6MQP3"/>
<protein>
    <recommendedName>
        <fullName evidence="2">HNH nuclease domain-containing protein</fullName>
    </recommendedName>
</protein>
<comment type="caution">
    <text evidence="3">The sequence shown here is derived from an EMBL/GenBank/DDBJ whole genome shotgun (WGS) entry which is preliminary data.</text>
</comment>
<feature type="compositionally biased region" description="Acidic residues" evidence="1">
    <location>
        <begin position="399"/>
        <end position="413"/>
    </location>
</feature>
<evidence type="ECO:0000313" key="3">
    <source>
        <dbReference type="EMBL" id="KAK6954945.1"/>
    </source>
</evidence>
<name>A0AAX6MQP3_9PEZI</name>